<evidence type="ECO:0000313" key="2">
    <source>
        <dbReference type="EMBL" id="OGK54891.1"/>
    </source>
</evidence>
<sequence>MKRNRTIALLVGITCLYLFTLYTTNKSIFSYVFNPDLIHKYYLSQDIPHEVAGKRLFLSDTEIYLASGYLYANGLDPTKINFDHPPLIKYLYGISILLFMTPFPIEIGFGIMILSLSFLLGRKIFKNWQIPTFACLILIIDPLFLDMTALPLLDFGQTAFMLLYLFTILFYRRNILLVGLTLGLFAASKSWITPVYFLIVISAFQIYKKEFNLKNMMSQIMIAFVIYCSFYLITFVNNAGRFNIFFFILKTIKYRLEHNFTPFIGSSVILFLTGYAKTWWGNQEFIRSNVWTILWPIGLMITIRNIFLPNIKKIDQKKLLAILSVGYLLFLLTQSPFPRYFIIILPFIYLNLSDFIYSKFKSS</sequence>
<dbReference type="EMBL" id="MGAV01000012">
    <property type="protein sequence ID" value="OGK54891.1"/>
    <property type="molecule type" value="Genomic_DNA"/>
</dbReference>
<feature type="transmembrane region" description="Helical" evidence="1">
    <location>
        <begin position="183"/>
        <end position="207"/>
    </location>
</feature>
<proteinExistence type="predicted"/>
<keyword evidence="1" id="KW-1133">Transmembrane helix</keyword>
<gene>
    <name evidence="2" type="ORF">A3H78_00205</name>
</gene>
<feature type="transmembrane region" description="Helical" evidence="1">
    <location>
        <begin position="151"/>
        <end position="171"/>
    </location>
</feature>
<feature type="transmembrane region" description="Helical" evidence="1">
    <location>
        <begin position="260"/>
        <end position="276"/>
    </location>
</feature>
<organism evidence="2 3">
    <name type="scientific">Candidatus Roizmanbacteria bacterium RIFCSPLOWO2_02_FULL_36_11</name>
    <dbReference type="NCBI Taxonomy" id="1802071"/>
    <lineage>
        <taxon>Bacteria</taxon>
        <taxon>Candidatus Roizmaniibacteriota</taxon>
    </lineage>
</organism>
<feature type="transmembrane region" description="Helical" evidence="1">
    <location>
        <begin position="90"/>
        <end position="116"/>
    </location>
</feature>
<keyword evidence="1" id="KW-0812">Transmembrane</keyword>
<evidence type="ECO:0008006" key="4">
    <source>
        <dbReference type="Google" id="ProtNLM"/>
    </source>
</evidence>
<evidence type="ECO:0000256" key="1">
    <source>
        <dbReference type="SAM" id="Phobius"/>
    </source>
</evidence>
<protein>
    <recommendedName>
        <fullName evidence="4">Glycosyltransferase RgtA/B/C/D-like domain-containing protein</fullName>
    </recommendedName>
</protein>
<feature type="transmembrane region" description="Helical" evidence="1">
    <location>
        <begin position="288"/>
        <end position="307"/>
    </location>
</feature>
<dbReference type="AlphaFoldDB" id="A0A1F7JH02"/>
<name>A0A1F7JH02_9BACT</name>
<evidence type="ECO:0000313" key="3">
    <source>
        <dbReference type="Proteomes" id="UP000177418"/>
    </source>
</evidence>
<dbReference type="Proteomes" id="UP000177418">
    <property type="component" value="Unassembled WGS sequence"/>
</dbReference>
<comment type="caution">
    <text evidence="2">The sequence shown here is derived from an EMBL/GenBank/DDBJ whole genome shotgun (WGS) entry which is preliminary data.</text>
</comment>
<accession>A0A1F7JH02</accession>
<feature type="transmembrane region" description="Helical" evidence="1">
    <location>
        <begin position="219"/>
        <end position="239"/>
    </location>
</feature>
<feature type="transmembrane region" description="Helical" evidence="1">
    <location>
        <begin position="7"/>
        <end position="24"/>
    </location>
</feature>
<keyword evidence="1" id="KW-0472">Membrane</keyword>
<reference evidence="2 3" key="1">
    <citation type="journal article" date="2016" name="Nat. Commun.">
        <title>Thousands of microbial genomes shed light on interconnected biogeochemical processes in an aquifer system.</title>
        <authorList>
            <person name="Anantharaman K."/>
            <person name="Brown C.T."/>
            <person name="Hug L.A."/>
            <person name="Sharon I."/>
            <person name="Castelle C.J."/>
            <person name="Probst A.J."/>
            <person name="Thomas B.C."/>
            <person name="Singh A."/>
            <person name="Wilkins M.J."/>
            <person name="Karaoz U."/>
            <person name="Brodie E.L."/>
            <person name="Williams K.H."/>
            <person name="Hubbard S.S."/>
            <person name="Banfield J.F."/>
        </authorList>
    </citation>
    <scope>NUCLEOTIDE SEQUENCE [LARGE SCALE GENOMIC DNA]</scope>
</reference>
<feature type="transmembrane region" description="Helical" evidence="1">
    <location>
        <begin position="128"/>
        <end position="145"/>
    </location>
</feature>